<evidence type="ECO:0000313" key="3">
    <source>
        <dbReference type="EMBL" id="MDO6415959.1"/>
    </source>
</evidence>
<evidence type="ECO:0000256" key="1">
    <source>
        <dbReference type="SAM" id="MobiDB-lite"/>
    </source>
</evidence>
<accession>A0ABT8YC96</accession>
<feature type="chain" id="PRO_5045959386" evidence="2">
    <location>
        <begin position="22"/>
        <end position="110"/>
    </location>
</feature>
<feature type="region of interest" description="Disordered" evidence="1">
    <location>
        <begin position="33"/>
        <end position="52"/>
    </location>
</feature>
<dbReference type="Proteomes" id="UP001169764">
    <property type="component" value="Unassembled WGS sequence"/>
</dbReference>
<dbReference type="RefSeq" id="WP_303544734.1">
    <property type="nucleotide sequence ID" value="NZ_JAUOTP010000008.1"/>
</dbReference>
<evidence type="ECO:0000313" key="4">
    <source>
        <dbReference type="Proteomes" id="UP001169764"/>
    </source>
</evidence>
<gene>
    <name evidence="3" type="ORF">Q4F19_16335</name>
</gene>
<keyword evidence="4" id="KW-1185">Reference proteome</keyword>
<name>A0ABT8YC96_9SPHN</name>
<dbReference type="EMBL" id="JAUOTP010000008">
    <property type="protein sequence ID" value="MDO6415959.1"/>
    <property type="molecule type" value="Genomic_DNA"/>
</dbReference>
<evidence type="ECO:0000256" key="2">
    <source>
        <dbReference type="SAM" id="SignalP"/>
    </source>
</evidence>
<comment type="caution">
    <text evidence="3">The sequence shown here is derived from an EMBL/GenBank/DDBJ whole genome shotgun (WGS) entry which is preliminary data.</text>
</comment>
<keyword evidence="2" id="KW-0732">Signal</keyword>
<organism evidence="3 4">
    <name type="scientific">Sphingomonas natans</name>
    <dbReference type="NCBI Taxonomy" id="3063330"/>
    <lineage>
        <taxon>Bacteria</taxon>
        <taxon>Pseudomonadati</taxon>
        <taxon>Pseudomonadota</taxon>
        <taxon>Alphaproteobacteria</taxon>
        <taxon>Sphingomonadales</taxon>
        <taxon>Sphingomonadaceae</taxon>
        <taxon>Sphingomonas</taxon>
    </lineage>
</organism>
<feature type="signal peptide" evidence="2">
    <location>
        <begin position="1"/>
        <end position="21"/>
    </location>
</feature>
<reference evidence="3" key="1">
    <citation type="submission" date="2023-07" db="EMBL/GenBank/DDBJ databases">
        <authorList>
            <person name="Kim M."/>
        </authorList>
    </citation>
    <scope>NUCLEOTIDE SEQUENCE</scope>
    <source>
        <strain evidence="3">BIUV-7</strain>
    </source>
</reference>
<proteinExistence type="predicted"/>
<protein>
    <submittedName>
        <fullName evidence="3">Uncharacterized protein</fullName>
    </submittedName>
</protein>
<sequence>MRKFGTALFVGLVAIGTSAVAAGPVNVRQANQERRIDAGERSGKLTHAEQARLDAEQRSIKRLEAQLKARHGGHLTAADKRLIHSRQEAANRHILAQKQDSQRGRNKLKL</sequence>